<evidence type="ECO:0000313" key="2">
    <source>
        <dbReference type="EMBL" id="KAF9941601.1"/>
    </source>
</evidence>
<organism evidence="2 3">
    <name type="scientific">Modicella reniformis</name>
    <dbReference type="NCBI Taxonomy" id="1440133"/>
    <lineage>
        <taxon>Eukaryota</taxon>
        <taxon>Fungi</taxon>
        <taxon>Fungi incertae sedis</taxon>
        <taxon>Mucoromycota</taxon>
        <taxon>Mortierellomycotina</taxon>
        <taxon>Mortierellomycetes</taxon>
        <taxon>Mortierellales</taxon>
        <taxon>Mortierellaceae</taxon>
        <taxon>Modicella</taxon>
    </lineage>
</organism>
<evidence type="ECO:0000256" key="1">
    <source>
        <dbReference type="SAM" id="MobiDB-lite"/>
    </source>
</evidence>
<name>A0A9P6LTB3_9FUNG</name>
<comment type="caution">
    <text evidence="2">The sequence shown here is derived from an EMBL/GenBank/DDBJ whole genome shotgun (WGS) entry which is preliminary data.</text>
</comment>
<dbReference type="AlphaFoldDB" id="A0A9P6LTB3"/>
<reference evidence="2" key="1">
    <citation type="journal article" date="2020" name="Fungal Divers.">
        <title>Resolving the Mortierellaceae phylogeny through synthesis of multi-gene phylogenetics and phylogenomics.</title>
        <authorList>
            <person name="Vandepol N."/>
            <person name="Liber J."/>
            <person name="Desiro A."/>
            <person name="Na H."/>
            <person name="Kennedy M."/>
            <person name="Barry K."/>
            <person name="Grigoriev I.V."/>
            <person name="Miller A.N."/>
            <person name="O'Donnell K."/>
            <person name="Stajich J.E."/>
            <person name="Bonito G."/>
        </authorList>
    </citation>
    <scope>NUCLEOTIDE SEQUENCE</scope>
    <source>
        <strain evidence="2">MES-2147</strain>
    </source>
</reference>
<dbReference type="EMBL" id="JAAAHW010009400">
    <property type="protein sequence ID" value="KAF9941601.1"/>
    <property type="molecule type" value="Genomic_DNA"/>
</dbReference>
<feature type="region of interest" description="Disordered" evidence="1">
    <location>
        <begin position="46"/>
        <end position="67"/>
    </location>
</feature>
<dbReference type="OrthoDB" id="10256743at2759"/>
<evidence type="ECO:0000313" key="3">
    <source>
        <dbReference type="Proteomes" id="UP000749646"/>
    </source>
</evidence>
<accession>A0A9P6LTB3</accession>
<gene>
    <name evidence="2" type="ORF">BGZ65_002371</name>
</gene>
<protein>
    <submittedName>
        <fullName evidence="2">Uncharacterized protein</fullName>
    </submittedName>
</protein>
<sequence>MDDESEDSDSDSILSESLIVATDDCNADVDASSWVLVQSSDIQELQSEVSSPADMSPASELATSKQQGSEEQPQIYLRWDIQDQFLRFVAHALCAFYGLVSFSKTAMDGKRLVYICHPTHLDSIGQLATLEVATRKGQSTLEHVQELSLHELDQLWKKVEPIKLSGCLRPDMTFLEYLYPSTRPVF</sequence>
<keyword evidence="3" id="KW-1185">Reference proteome</keyword>
<dbReference type="Proteomes" id="UP000749646">
    <property type="component" value="Unassembled WGS sequence"/>
</dbReference>
<proteinExistence type="predicted"/>